<sequence>MRITFKKVIGKIHLGLGLASGLIIFIVAITGAIYVFSDDIITITESRFTQVSVEKTQPLLPSQLTAIALKERQRFLGPKKVPTWDWATLYIFREANKAVRFSSRHYENPNQLVDIFINPYSGKVLHTRDTYAHPFWDIVAELHVSLMLGEVGSYVVRYSTLLFLVMLLSGIILWWPKNKAAAKQRFYFRWKKGLKWKRKNYDLHNILGFYASWITLFMVITGLAWSFEWFKNMVYLALNSKAPVENNFQLATLVPSAHSSTFIIDKTYTFVRKTDTQAYCYHLNFATKDNEPFNVYAKQTNNWAPGNNYYFNPVTGLLLAKKMYADLSAAEKYDQLSGDIHYGWIFGWPSKIAAFLACLITASLPITGFYIYWGRKRKVKRVSGTYSRILPKFKSFRSLKQTKL</sequence>
<dbReference type="Pfam" id="PF03929">
    <property type="entry name" value="PepSY_TM"/>
    <property type="match status" value="1"/>
</dbReference>
<dbReference type="InterPro" id="IPR005625">
    <property type="entry name" value="PepSY-ass_TM"/>
</dbReference>
<keyword evidence="1" id="KW-1133">Transmembrane helix</keyword>
<keyword evidence="1" id="KW-0472">Membrane</keyword>
<dbReference type="PANTHER" id="PTHR34219">
    <property type="entry name" value="IRON-REGULATED INNER MEMBRANE PROTEIN-RELATED"/>
    <property type="match status" value="1"/>
</dbReference>
<reference evidence="2 3" key="1">
    <citation type="submission" date="2018-03" db="EMBL/GenBank/DDBJ databases">
        <title>Adhaeribacter sp. HMF7605 Genome sequencing and assembly.</title>
        <authorList>
            <person name="Kang H."/>
            <person name="Kang J."/>
            <person name="Cha I."/>
            <person name="Kim H."/>
            <person name="Joh K."/>
        </authorList>
    </citation>
    <scope>NUCLEOTIDE SEQUENCE [LARGE SCALE GENOMIC DNA]</scope>
    <source>
        <strain evidence="2 3">HMF7605</strain>
    </source>
</reference>
<accession>A0A2T2YMH9</accession>
<evidence type="ECO:0000256" key="1">
    <source>
        <dbReference type="SAM" id="Phobius"/>
    </source>
</evidence>
<feature type="transmembrane region" description="Helical" evidence="1">
    <location>
        <begin position="155"/>
        <end position="175"/>
    </location>
</feature>
<evidence type="ECO:0000313" key="3">
    <source>
        <dbReference type="Proteomes" id="UP000240357"/>
    </source>
</evidence>
<dbReference type="OrthoDB" id="111691at2"/>
<comment type="caution">
    <text evidence="2">The sequence shown here is derived from an EMBL/GenBank/DDBJ whole genome shotgun (WGS) entry which is preliminary data.</text>
</comment>
<feature type="transmembrane region" description="Helical" evidence="1">
    <location>
        <begin position="207"/>
        <end position="227"/>
    </location>
</feature>
<gene>
    <name evidence="2" type="ORF">AHMF7605_26070</name>
</gene>
<proteinExistence type="predicted"/>
<dbReference type="AlphaFoldDB" id="A0A2T2YMH9"/>
<dbReference type="RefSeq" id="WP_106932888.1">
    <property type="nucleotide sequence ID" value="NZ_PYFT01000001.1"/>
</dbReference>
<feature type="transmembrane region" description="Helical" evidence="1">
    <location>
        <begin position="12"/>
        <end position="36"/>
    </location>
</feature>
<protein>
    <recommendedName>
        <fullName evidence="4">PepSY domain-containing protein</fullName>
    </recommendedName>
</protein>
<keyword evidence="3" id="KW-1185">Reference proteome</keyword>
<name>A0A2T2YMH9_9BACT</name>
<feature type="transmembrane region" description="Helical" evidence="1">
    <location>
        <begin position="352"/>
        <end position="373"/>
    </location>
</feature>
<dbReference type="Proteomes" id="UP000240357">
    <property type="component" value="Unassembled WGS sequence"/>
</dbReference>
<dbReference type="EMBL" id="PYFT01000001">
    <property type="protein sequence ID" value="PSR56712.1"/>
    <property type="molecule type" value="Genomic_DNA"/>
</dbReference>
<organism evidence="2 3">
    <name type="scientific">Adhaeribacter arboris</name>
    <dbReference type="NCBI Taxonomy" id="2072846"/>
    <lineage>
        <taxon>Bacteria</taxon>
        <taxon>Pseudomonadati</taxon>
        <taxon>Bacteroidota</taxon>
        <taxon>Cytophagia</taxon>
        <taxon>Cytophagales</taxon>
        <taxon>Hymenobacteraceae</taxon>
        <taxon>Adhaeribacter</taxon>
    </lineage>
</organism>
<keyword evidence="1" id="KW-0812">Transmembrane</keyword>
<evidence type="ECO:0008006" key="4">
    <source>
        <dbReference type="Google" id="ProtNLM"/>
    </source>
</evidence>
<evidence type="ECO:0000313" key="2">
    <source>
        <dbReference type="EMBL" id="PSR56712.1"/>
    </source>
</evidence>